<evidence type="ECO:0000313" key="6">
    <source>
        <dbReference type="Proteomes" id="UP000189911"/>
    </source>
</evidence>
<name>A0A1G4KK77_9SACH</name>
<feature type="domain" description="RRM" evidence="4">
    <location>
        <begin position="185"/>
        <end position="253"/>
    </location>
</feature>
<gene>
    <name evidence="5" type="ORF">LANO_0G15016G</name>
</gene>
<organism evidence="5 6">
    <name type="scientific">Lachancea nothofagi CBS 11611</name>
    <dbReference type="NCBI Taxonomy" id="1266666"/>
    <lineage>
        <taxon>Eukaryota</taxon>
        <taxon>Fungi</taxon>
        <taxon>Dikarya</taxon>
        <taxon>Ascomycota</taxon>
        <taxon>Saccharomycotina</taxon>
        <taxon>Saccharomycetes</taxon>
        <taxon>Saccharomycetales</taxon>
        <taxon>Saccharomycetaceae</taxon>
        <taxon>Lachancea</taxon>
    </lineage>
</organism>
<dbReference type="EMBL" id="LT598453">
    <property type="protein sequence ID" value="SCV04950.1"/>
    <property type="molecule type" value="Genomic_DNA"/>
</dbReference>
<dbReference type="InterPro" id="IPR000504">
    <property type="entry name" value="RRM_dom"/>
</dbReference>
<evidence type="ECO:0000313" key="5">
    <source>
        <dbReference type="EMBL" id="SCV04950.1"/>
    </source>
</evidence>
<accession>A0A1G4KK77</accession>
<dbReference type="InterPro" id="IPR035979">
    <property type="entry name" value="RBD_domain_sf"/>
</dbReference>
<keyword evidence="1 2" id="KW-0694">RNA-binding</keyword>
<dbReference type="Proteomes" id="UP000189911">
    <property type="component" value="Chromosome G"/>
</dbReference>
<dbReference type="OrthoDB" id="1749473at2759"/>
<sequence>MQKQTRGGLTAATGNILNSISPNVGRLSGKQVRQGEASKIVRAANALSTTANSDIKTLGENKPGSSISSERSDEAESEAVLQLNEFKDQCVTSQKVTPLFIGDLNQCVTEKMLKTVFCKFPSLQSVKICVDAATNRSLGYGYLNFSSEDDAQKVIEEFSYVNLFDKEVRIMPSMRNAFFRKNIGTNVFFANLPLENPNLTTRAFYETFNHYGRVLSCKLDKRKNIGFVYFESDAVAKKVIDEFNNTDFYGNNISCGLHFDKDIRKSPEFEKRKAKLEGLTKESLITDDETEIEYGERSNGPHPNSIHVKNLPTGADDETLLDFFSKVGPVKSIFTAKCRLHKDSNWGFVTYKKGCDTHQALEKFNGAYLQGKQLVVTKGQKKDSRNKCVDTPERKSVHKKSIASLLSNGYRQTLYLSNLSSICNEQFLTQLCHTEKISYRRILIDQYDEDSLTFVGNILCNSRPDANRLFESLNGKLVGDSVVQISWRPFFTQTQVPFASSKLNGSSQQESNSSVGGANLYAGPRNASRYERHTMYAPSVGSVERGPPHFAKSQLLDVLKNEIRKSMDFITYPNASREANLKCISEYIFDVYWRSDVESLAKFILLMNTKPQHGRILQKQVQEAVVFLGFQR</sequence>
<feature type="domain" description="RRM" evidence="4">
    <location>
        <begin position="97"/>
        <end position="175"/>
    </location>
</feature>
<evidence type="ECO:0000256" key="3">
    <source>
        <dbReference type="SAM" id="MobiDB-lite"/>
    </source>
</evidence>
<dbReference type="CDD" id="cd21604">
    <property type="entry name" value="RRM4_PES4_MIP6"/>
    <property type="match status" value="1"/>
</dbReference>
<dbReference type="Pfam" id="PF00076">
    <property type="entry name" value="RRM_1"/>
    <property type="match status" value="3"/>
</dbReference>
<dbReference type="PANTHER" id="PTHR48025:SF1">
    <property type="entry name" value="RRM DOMAIN-CONTAINING PROTEIN"/>
    <property type="match status" value="1"/>
</dbReference>
<protein>
    <submittedName>
        <fullName evidence="5">LANO_0G15016g1_1</fullName>
    </submittedName>
</protein>
<dbReference type="InterPro" id="IPR050502">
    <property type="entry name" value="Euk_RNA-bind_prot"/>
</dbReference>
<reference evidence="6" key="1">
    <citation type="submission" date="2016-03" db="EMBL/GenBank/DDBJ databases">
        <authorList>
            <person name="Devillers Hugo."/>
        </authorList>
    </citation>
    <scope>NUCLEOTIDE SEQUENCE [LARGE SCALE GENOMIC DNA]</scope>
</reference>
<evidence type="ECO:0000256" key="2">
    <source>
        <dbReference type="PROSITE-ProRule" id="PRU00176"/>
    </source>
</evidence>
<dbReference type="InterPro" id="IPR012677">
    <property type="entry name" value="Nucleotide-bd_a/b_plait_sf"/>
</dbReference>
<keyword evidence="6" id="KW-1185">Reference proteome</keyword>
<dbReference type="PANTHER" id="PTHR48025">
    <property type="entry name" value="OS02G0815200 PROTEIN"/>
    <property type="match status" value="1"/>
</dbReference>
<dbReference type="AlphaFoldDB" id="A0A1G4KK77"/>
<dbReference type="CDD" id="cd21601">
    <property type="entry name" value="RRM1_PES4_MIP6"/>
    <property type="match status" value="1"/>
</dbReference>
<dbReference type="SUPFAM" id="SSF54928">
    <property type="entry name" value="RNA-binding domain, RBD"/>
    <property type="match status" value="2"/>
</dbReference>
<proteinExistence type="predicted"/>
<evidence type="ECO:0000259" key="4">
    <source>
        <dbReference type="PROSITE" id="PS50102"/>
    </source>
</evidence>
<feature type="region of interest" description="Disordered" evidence="3">
    <location>
        <begin position="54"/>
        <end position="74"/>
    </location>
</feature>
<dbReference type="CDD" id="cd21602">
    <property type="entry name" value="RRM2_PES4_MIP6"/>
    <property type="match status" value="1"/>
</dbReference>
<evidence type="ECO:0000256" key="1">
    <source>
        <dbReference type="ARBA" id="ARBA00022884"/>
    </source>
</evidence>
<feature type="domain" description="RRM" evidence="4">
    <location>
        <begin position="304"/>
        <end position="381"/>
    </location>
</feature>
<dbReference type="SMART" id="SM00360">
    <property type="entry name" value="RRM"/>
    <property type="match status" value="4"/>
</dbReference>
<dbReference type="PROSITE" id="PS50102">
    <property type="entry name" value="RRM"/>
    <property type="match status" value="3"/>
</dbReference>
<dbReference type="GO" id="GO:0003729">
    <property type="term" value="F:mRNA binding"/>
    <property type="evidence" value="ECO:0007669"/>
    <property type="project" value="TreeGrafter"/>
</dbReference>
<dbReference type="Gene3D" id="3.30.70.330">
    <property type="match status" value="3"/>
</dbReference>